<comment type="similarity">
    <text evidence="3">Belongs to the glycosyl hydrolase 26 family.</text>
</comment>
<feature type="region of interest" description="Disordered" evidence="4">
    <location>
        <begin position="936"/>
        <end position="973"/>
    </location>
</feature>
<dbReference type="Proteomes" id="UP001156870">
    <property type="component" value="Unassembled WGS sequence"/>
</dbReference>
<evidence type="ECO:0000256" key="1">
    <source>
        <dbReference type="ARBA" id="ARBA00022801"/>
    </source>
</evidence>
<keyword evidence="5" id="KW-0732">Signal</keyword>
<dbReference type="InterPro" id="IPR005084">
    <property type="entry name" value="CBM6"/>
</dbReference>
<dbReference type="Gene3D" id="2.60.120.260">
    <property type="entry name" value="Galactose-binding domain-like"/>
    <property type="match status" value="2"/>
</dbReference>
<evidence type="ECO:0000256" key="2">
    <source>
        <dbReference type="ARBA" id="ARBA00023295"/>
    </source>
</evidence>
<feature type="domain" description="GH26" evidence="7">
    <location>
        <begin position="612"/>
        <end position="919"/>
    </location>
</feature>
<protein>
    <recommendedName>
        <fullName evidence="10">CBM6 domain-containing protein</fullName>
    </recommendedName>
</protein>
<feature type="compositionally biased region" description="Acidic residues" evidence="4">
    <location>
        <begin position="959"/>
        <end position="970"/>
    </location>
</feature>
<dbReference type="InterPro" id="IPR022790">
    <property type="entry name" value="GH26_dom"/>
</dbReference>
<sequence>MFKSSRLLLALAMSFPAASIPFGAVAQVSSTPPSTQPNHSVNDNGEGLNRNGPVARFEGCAYPENEDILAPWRQDRGFVKPSHQVGLLSNPYHQTGLAMNVYSGVPQNYSGHVPVYSEGNYWPYVGPQQLLPSQQITQFGSDRDLVQDAGLYFENGQVVSTQEPLFVKGVDWIRAVNHTDCSFLITAGSFPGTEQPGQVMSVLNPRGTTIVPLAPRGWWPDAVVPETYSSVAGLNPLHAPGWHHSSWSPAMYAGGEQARDFGTPGFAYNLDPNVDYTPGSITEGMLFANLRTAEGYDPLVSGDPGYGMAFYIDGELQAVIDMIKTNDYQAEATLVAQSRHNPTNFQQGPITVAGAIIGVQPNQSAEYHYLTHTEAQRLIAQHRGVGGWSVVTEFYQSNPQASLAPVTIDPVIGGTDGGSPPVNPPGDGGNNGGGNNGGGNNGGGNNGGGNDDGNPGSSEPLWLEAEQASLLGGVSVYNDSAASAQSAVGNTYGAGKGVEWTNLPAASEVTIQYASQFSGRLSYFVNGVDAGDVSFSSTGGWGGSYSQASVAVSIPQGGSFALKFQNGDTAMNIDAVEFTVVVNNDDGNDGSGGGAGGGGTVPPNPVPPVTPPPSDSSHAQYDPGPGRTTLLIGQNVYGEYESYVDATGIAPAGSSHYGSIYSGTVRGGMGSDTDSNAQNHLNSVNERFPESYSLIAVNLKDNVSEGGYSSLNAALRGIANGEMDDNIDRFAQTMLSQPDRKFLMRIGYEVNTSLFGNGSQFAEAFNHIARRLRETNGVSNVDFMYHPSYLPNDTRALYPGAEFVDFIGFSVFNSAVCMPLPNQQFCSPGDRINPALRESFEWSQNQEKPIAIAEAAPRPPAVNTEEGFKEYLDRLFAVVDQYDIRLLTYISTHWPQQGWPSADWGDSRLNRDTAVLSHWTSLVDAERYLQYSDVTEEPVAPLPEPPLPEPPQPQPPGQDDGDASDDDTTDGGDIQSATIRIEAESGSMLGVARSFSDNAASGTASVGYTYGGGNGVRFVSTPAANQLRVRYASAVSGGLSYFVNGVAQGKVAFNSTGSWAGQYSEVVLSADIEAGSTFELRFQSGDAAMNIDYVEFITQ</sequence>
<feature type="compositionally biased region" description="Gly residues" evidence="4">
    <location>
        <begin position="426"/>
        <end position="451"/>
    </location>
</feature>
<dbReference type="SUPFAM" id="SSF51445">
    <property type="entry name" value="(Trans)glycosidases"/>
    <property type="match status" value="1"/>
</dbReference>
<dbReference type="InterPro" id="IPR017853">
    <property type="entry name" value="GH"/>
</dbReference>
<feature type="compositionally biased region" description="Polar residues" evidence="4">
    <location>
        <begin position="27"/>
        <end position="43"/>
    </location>
</feature>
<gene>
    <name evidence="8" type="ORF">GCM10007877_03460</name>
</gene>
<keyword evidence="2 3" id="KW-0326">Glycosidase</keyword>
<feature type="compositionally biased region" description="Pro residues" evidence="4">
    <location>
        <begin position="602"/>
        <end position="614"/>
    </location>
</feature>
<dbReference type="SUPFAM" id="SSF49785">
    <property type="entry name" value="Galactose-binding domain-like"/>
    <property type="match status" value="2"/>
</dbReference>
<accession>A0AA37T3Z2</accession>
<evidence type="ECO:0000313" key="8">
    <source>
        <dbReference type="EMBL" id="GLS24632.1"/>
    </source>
</evidence>
<feature type="compositionally biased region" description="Pro residues" evidence="4">
    <location>
        <begin position="940"/>
        <end position="956"/>
    </location>
</feature>
<proteinExistence type="inferred from homology"/>
<dbReference type="AlphaFoldDB" id="A0AA37T3Z2"/>
<evidence type="ECO:0000313" key="9">
    <source>
        <dbReference type="Proteomes" id="UP001156870"/>
    </source>
</evidence>
<reference evidence="8 9" key="1">
    <citation type="journal article" date="2014" name="Int. J. Syst. Evol. Microbiol.">
        <title>Complete genome sequence of Corynebacterium casei LMG S-19264T (=DSM 44701T), isolated from a smear-ripened cheese.</title>
        <authorList>
            <consortium name="US DOE Joint Genome Institute (JGI-PGF)"/>
            <person name="Walter F."/>
            <person name="Albersmeier A."/>
            <person name="Kalinowski J."/>
            <person name="Ruckert C."/>
        </authorList>
    </citation>
    <scope>NUCLEOTIDE SEQUENCE [LARGE SCALE GENOMIC DNA]</scope>
    <source>
        <strain evidence="8 9">NBRC 110095</strain>
    </source>
</reference>
<feature type="compositionally biased region" description="Gly residues" evidence="4">
    <location>
        <begin position="589"/>
        <end position="600"/>
    </location>
</feature>
<feature type="active site" description="Proton donor" evidence="3">
    <location>
        <position position="749"/>
    </location>
</feature>
<feature type="signal peptide" evidence="5">
    <location>
        <begin position="1"/>
        <end position="26"/>
    </location>
</feature>
<dbReference type="RefSeq" id="WP_232595719.1">
    <property type="nucleotide sequence ID" value="NZ_BSPD01000016.1"/>
</dbReference>
<organism evidence="8 9">
    <name type="scientific">Marinibactrum halimedae</name>
    <dbReference type="NCBI Taxonomy" id="1444977"/>
    <lineage>
        <taxon>Bacteria</taxon>
        <taxon>Pseudomonadati</taxon>
        <taxon>Pseudomonadota</taxon>
        <taxon>Gammaproteobacteria</taxon>
        <taxon>Cellvibrionales</taxon>
        <taxon>Cellvibrionaceae</taxon>
        <taxon>Marinibactrum</taxon>
    </lineage>
</organism>
<feature type="chain" id="PRO_5041397592" description="CBM6 domain-containing protein" evidence="5">
    <location>
        <begin position="27"/>
        <end position="1099"/>
    </location>
</feature>
<feature type="region of interest" description="Disordered" evidence="4">
    <location>
        <begin position="407"/>
        <end position="460"/>
    </location>
</feature>
<dbReference type="Gene3D" id="3.20.20.80">
    <property type="entry name" value="Glycosidases"/>
    <property type="match status" value="1"/>
</dbReference>
<dbReference type="InterPro" id="IPR008979">
    <property type="entry name" value="Galactose-bd-like_sf"/>
</dbReference>
<name>A0AA37T3Z2_9GAMM</name>
<dbReference type="GO" id="GO:0030246">
    <property type="term" value="F:carbohydrate binding"/>
    <property type="evidence" value="ECO:0007669"/>
    <property type="project" value="InterPro"/>
</dbReference>
<evidence type="ECO:0000256" key="4">
    <source>
        <dbReference type="SAM" id="MobiDB-lite"/>
    </source>
</evidence>
<dbReference type="Pfam" id="PF02156">
    <property type="entry name" value="Glyco_hydro_26"/>
    <property type="match status" value="1"/>
</dbReference>
<feature type="region of interest" description="Disordered" evidence="4">
    <location>
        <begin position="27"/>
        <end position="52"/>
    </location>
</feature>
<evidence type="ECO:0000259" key="7">
    <source>
        <dbReference type="PROSITE" id="PS51764"/>
    </source>
</evidence>
<feature type="region of interest" description="Disordered" evidence="4">
    <location>
        <begin position="584"/>
        <end position="628"/>
    </location>
</feature>
<keyword evidence="1 3" id="KW-0378">Hydrolase</keyword>
<feature type="active site" description="Nucleophile" evidence="3">
    <location>
        <position position="854"/>
    </location>
</feature>
<comment type="caution">
    <text evidence="8">The sequence shown here is derived from an EMBL/GenBank/DDBJ whole genome shotgun (WGS) entry which is preliminary data.</text>
</comment>
<evidence type="ECO:0000256" key="3">
    <source>
        <dbReference type="PROSITE-ProRule" id="PRU01100"/>
    </source>
</evidence>
<feature type="domain" description="CBM6" evidence="6">
    <location>
        <begin position="979"/>
        <end position="1097"/>
    </location>
</feature>
<dbReference type="EMBL" id="BSPD01000016">
    <property type="protein sequence ID" value="GLS24632.1"/>
    <property type="molecule type" value="Genomic_DNA"/>
</dbReference>
<evidence type="ECO:0008006" key="10">
    <source>
        <dbReference type="Google" id="ProtNLM"/>
    </source>
</evidence>
<dbReference type="PROSITE" id="PS51764">
    <property type="entry name" value="GH26"/>
    <property type="match status" value="1"/>
</dbReference>
<dbReference type="GO" id="GO:0004553">
    <property type="term" value="F:hydrolase activity, hydrolyzing O-glycosyl compounds"/>
    <property type="evidence" value="ECO:0007669"/>
    <property type="project" value="InterPro"/>
</dbReference>
<evidence type="ECO:0000259" key="6">
    <source>
        <dbReference type="PROSITE" id="PS51175"/>
    </source>
</evidence>
<keyword evidence="9" id="KW-1185">Reference proteome</keyword>
<feature type="domain" description="CBM6" evidence="6">
    <location>
        <begin position="461"/>
        <end position="579"/>
    </location>
</feature>
<evidence type="ECO:0000256" key="5">
    <source>
        <dbReference type="SAM" id="SignalP"/>
    </source>
</evidence>
<dbReference type="PROSITE" id="PS51175">
    <property type="entry name" value="CBM6"/>
    <property type="match status" value="2"/>
</dbReference>